<dbReference type="Gene3D" id="1.20.120.330">
    <property type="entry name" value="Nucleotidyltransferases domain 2"/>
    <property type="match status" value="2"/>
</dbReference>
<comment type="caution">
    <text evidence="10">The sequence shown here is derived from an EMBL/GenBank/DDBJ whole genome shotgun (WGS) entry which is preliminary data.</text>
</comment>
<evidence type="ECO:0000256" key="1">
    <source>
        <dbReference type="ARBA" id="ARBA00022679"/>
    </source>
</evidence>
<gene>
    <name evidence="7" type="primary">glnE</name>
    <name evidence="10" type="ORF">FHS48_002090</name>
</gene>
<feature type="domain" description="PII-uridylyltransferase/Glutamine-synthetase adenylyltransferase" evidence="9">
    <location>
        <begin position="854"/>
        <end position="980"/>
    </location>
</feature>
<comment type="function">
    <text evidence="7">Involved in the regulation of glutamine synthetase GlnA, a key enzyme in the process to assimilate ammonia. When cellular nitrogen levels are high, the C-terminal adenylyl transferase (AT) inactivates GlnA by covalent transfer of an adenylyl group from ATP to specific tyrosine residue of GlnA, thus reducing its activity. Conversely, when nitrogen levels are low, the N-terminal adenylyl removase (AR) activates GlnA by removing the adenylyl group by phosphorolysis, increasing its activity. The regulatory region of GlnE binds the signal transduction protein PII (GlnB) which indicates the nitrogen status of the cell.</text>
</comment>
<proteinExistence type="inferred from homology"/>
<evidence type="ECO:0000256" key="3">
    <source>
        <dbReference type="ARBA" id="ARBA00022741"/>
    </source>
</evidence>
<name>A0A7W9ZG90_NOVIT</name>
<dbReference type="NCBIfam" id="NF008292">
    <property type="entry name" value="PRK11072.1"/>
    <property type="match status" value="1"/>
</dbReference>
<dbReference type="Proteomes" id="UP000544872">
    <property type="component" value="Unassembled WGS sequence"/>
</dbReference>
<feature type="domain" description="Glutamate-ammonia ligase adenylyltransferase repeated" evidence="8">
    <location>
        <begin position="582"/>
        <end position="823"/>
    </location>
</feature>
<dbReference type="GO" id="GO:0005524">
    <property type="term" value="F:ATP binding"/>
    <property type="evidence" value="ECO:0007669"/>
    <property type="project" value="UniProtKB-UniRule"/>
</dbReference>
<evidence type="ECO:0000313" key="11">
    <source>
        <dbReference type="Proteomes" id="UP000544872"/>
    </source>
</evidence>
<dbReference type="GO" id="GO:0000820">
    <property type="term" value="P:regulation of glutamine family amino acid metabolic process"/>
    <property type="evidence" value="ECO:0007669"/>
    <property type="project" value="UniProtKB-UniRule"/>
</dbReference>
<dbReference type="InterPro" id="IPR023057">
    <property type="entry name" value="GlnE"/>
</dbReference>
<protein>
    <recommendedName>
        <fullName evidence="7">Bifunctional glutamine synthetase adenylyltransferase/adenylyl-removing enzyme</fullName>
    </recommendedName>
    <alternativeName>
        <fullName evidence="7">ATP:glutamine synthetase adenylyltransferase</fullName>
    </alternativeName>
    <alternativeName>
        <fullName evidence="7">ATase</fullName>
    </alternativeName>
    <domain>
        <recommendedName>
            <fullName evidence="7">Glutamine synthetase adenylyl-L-tyrosine phosphorylase</fullName>
            <ecNumber evidence="7">2.7.7.89</ecNumber>
        </recommendedName>
        <alternativeName>
            <fullName evidence="7">Adenylyl removase</fullName>
            <shortName evidence="7">AR</shortName>
            <shortName evidence="7">AT-N</shortName>
        </alternativeName>
    </domain>
    <domain>
        <recommendedName>
            <fullName evidence="7">Glutamine synthetase adenylyl transferase</fullName>
            <ecNumber evidence="7">2.7.7.42</ecNumber>
        </recommendedName>
        <alternativeName>
            <fullName evidence="7">Adenylyl transferase</fullName>
            <shortName evidence="7">AT</shortName>
            <shortName evidence="7">AT-C</shortName>
        </alternativeName>
    </domain>
</protein>
<dbReference type="SUPFAM" id="SSF81593">
    <property type="entry name" value="Nucleotidyltransferase substrate binding subunit/domain"/>
    <property type="match status" value="2"/>
</dbReference>
<dbReference type="GO" id="GO:0047388">
    <property type="term" value="F:[glutamine synthetase]-adenylyl-L-tyrosine phosphorylase activity"/>
    <property type="evidence" value="ECO:0007669"/>
    <property type="project" value="UniProtKB-EC"/>
</dbReference>
<dbReference type="SUPFAM" id="SSF81301">
    <property type="entry name" value="Nucleotidyltransferase"/>
    <property type="match status" value="2"/>
</dbReference>
<comment type="catalytic activity">
    <reaction evidence="7">
        <text>[glutamine synthetase]-O(4)-(5'-adenylyl)-L-tyrosine + phosphate = [glutamine synthetase]-L-tyrosine + ADP</text>
        <dbReference type="Rhea" id="RHEA:43716"/>
        <dbReference type="Rhea" id="RHEA-COMP:10660"/>
        <dbReference type="Rhea" id="RHEA-COMP:10661"/>
        <dbReference type="ChEBI" id="CHEBI:43474"/>
        <dbReference type="ChEBI" id="CHEBI:46858"/>
        <dbReference type="ChEBI" id="CHEBI:83624"/>
        <dbReference type="ChEBI" id="CHEBI:456216"/>
        <dbReference type="EC" id="2.7.7.89"/>
    </reaction>
</comment>
<dbReference type="Gene3D" id="3.30.460.10">
    <property type="entry name" value="Beta Polymerase, domain 2"/>
    <property type="match status" value="2"/>
</dbReference>
<feature type="region of interest" description="Adenylyl removase" evidence="7">
    <location>
        <begin position="1"/>
        <end position="471"/>
    </location>
</feature>
<comment type="similarity">
    <text evidence="7">Belongs to the GlnE family.</text>
</comment>
<sequence length="1009" mass="111152">MVSNLAFFMSSPPFPQPFDAEKAATGLERWREDAARRSGDDPDLAAFMQDCIAAGTPARALLDCCFGNSPFLTACLLRDPVFVRQLLETGPDATRTALFDGIRASLSAERKIDVLMRGLRVGKRRVALLTALADIAGLWPLETVTETLSDYAETALSLASGHLLREGHLGGHLRLPNPDQPEENSGFVVLGMGKLGARELNYSSDIDIIVLYDHDRIDYTGTKSPQEFFVRLTKSLVRIMDERTGDGYVFRTDLRLRPDPGSTAVAISTDAAETYYESFGQNWERAAMIKVRTVAGDRERGAAFVRHLRPFVWRRSLDFYAIQDIHSIKRQINAHRGGATVAVAGHNIKVGRGGIREIEFFAQTQQLIWGGRVPEVRPARTLDAINALVTLGQVDEAVRDDLDRCYRFLRGLEHRLQMIDDAQTQTLPEDDARLTHVAAFYGFGDLPSFHAAVRGILETVERHYAALFEEAPSLAPDNGNLVFTGHEDDPGTLATLSSMGFTNPQSIAATIRGWHHGRYRATRSTRSKELLTELIPTLLAALGRTAQPDSAFFRFDEFLAGLPAGVQIFSLFHANPPLLDLVAEIMGDAPRLASILAKRPSMLDSVLALDFFDAIPGAEVLGTELDRQLDHCHSYEEILDVSRLWSNGRRFQVGVQTLRRLIDAREAGYALTNIADVVLSRLLTATEAEFTRLHGTVPGGGLAVVALGKMGGREMTATSDLDLITVYDTAEDAETSDGPKPLSRNDYFIRLTQRFVNAITALTAEGRLYEVDMRLRPSGSKGPLAVSLPAFLKYNAEDAWTWEKLAQTRARIVCGPPELCRKVEAALRTSLTAAQDPDKVLVDVADMRALMARERKATNLFDVKLHRGGLVDVEFIVQYLLLRHAATLPQILTPTVGEALPRLRGAGLLTADQAATLLEAQGLWLAVQGLLRYSIDGTFNEAEAPAGLTQRLAAAAAEPDFDRLKTRMTDLYDRVHSIFRILIDEPAEQARIRRTAAAPDSPVAKECPQ</sequence>
<evidence type="ECO:0000256" key="7">
    <source>
        <dbReference type="HAMAP-Rule" id="MF_00802"/>
    </source>
</evidence>
<feature type="region of interest" description="Adenylyl transferase" evidence="7">
    <location>
        <begin position="475"/>
        <end position="1009"/>
    </location>
</feature>
<dbReference type="GO" id="GO:0008882">
    <property type="term" value="F:[glutamate-ammonia-ligase] adenylyltransferase activity"/>
    <property type="evidence" value="ECO:0007669"/>
    <property type="project" value="UniProtKB-UniRule"/>
</dbReference>
<dbReference type="InterPro" id="IPR013546">
    <property type="entry name" value="PII_UdlTrfase/GS_AdlTrfase"/>
</dbReference>
<dbReference type="GO" id="GO:0000287">
    <property type="term" value="F:magnesium ion binding"/>
    <property type="evidence" value="ECO:0007669"/>
    <property type="project" value="UniProtKB-UniRule"/>
</dbReference>
<feature type="domain" description="PII-uridylyltransferase/Glutamine-synthetase adenylyltransferase" evidence="9">
    <location>
        <begin position="328"/>
        <end position="468"/>
    </location>
</feature>
<dbReference type="GO" id="GO:0016874">
    <property type="term" value="F:ligase activity"/>
    <property type="evidence" value="ECO:0007669"/>
    <property type="project" value="UniProtKB-KW"/>
</dbReference>
<accession>A0A7W9ZG90</accession>
<dbReference type="Gene3D" id="1.20.120.1510">
    <property type="match status" value="1"/>
</dbReference>
<evidence type="ECO:0000259" key="9">
    <source>
        <dbReference type="Pfam" id="PF08335"/>
    </source>
</evidence>
<keyword evidence="3 7" id="KW-0547">Nucleotide-binding</keyword>
<dbReference type="EC" id="2.7.7.89" evidence="7"/>
<dbReference type="GO" id="GO:0005829">
    <property type="term" value="C:cytosol"/>
    <property type="evidence" value="ECO:0007669"/>
    <property type="project" value="TreeGrafter"/>
</dbReference>
<reference evidence="10 11" key="1">
    <citation type="submission" date="2020-08" db="EMBL/GenBank/DDBJ databases">
        <title>Genomic Encyclopedia of Type Strains, Phase IV (KMG-IV): sequencing the most valuable type-strain genomes for metagenomic binning, comparative biology and taxonomic classification.</title>
        <authorList>
            <person name="Goeker M."/>
        </authorList>
    </citation>
    <scope>NUCLEOTIDE SEQUENCE [LARGE SCALE GENOMIC DNA]</scope>
    <source>
        <strain evidence="10 11">DSM 11590</strain>
    </source>
</reference>
<keyword evidence="5 7" id="KW-0460">Magnesium</keyword>
<dbReference type="InterPro" id="IPR043519">
    <property type="entry name" value="NT_sf"/>
</dbReference>
<dbReference type="PANTHER" id="PTHR30621:SF0">
    <property type="entry name" value="BIFUNCTIONAL GLUTAMINE SYNTHETASE ADENYLYLTRANSFERASE_ADENYLYL-REMOVING ENZYME"/>
    <property type="match status" value="1"/>
</dbReference>
<dbReference type="Pfam" id="PF03710">
    <property type="entry name" value="GlnE"/>
    <property type="match status" value="2"/>
</dbReference>
<dbReference type="InterPro" id="IPR005190">
    <property type="entry name" value="GlnE_rpt_dom"/>
</dbReference>
<evidence type="ECO:0000256" key="2">
    <source>
        <dbReference type="ARBA" id="ARBA00022695"/>
    </source>
</evidence>
<evidence type="ECO:0000256" key="6">
    <source>
        <dbReference type="ARBA" id="ARBA00023268"/>
    </source>
</evidence>
<dbReference type="AlphaFoldDB" id="A0A7W9ZG90"/>
<keyword evidence="11" id="KW-1185">Reference proteome</keyword>
<dbReference type="PANTHER" id="PTHR30621">
    <property type="entry name" value="GLUTAMINE SYNTHETASE ADENYLYLTRANSFERASE"/>
    <property type="match status" value="1"/>
</dbReference>
<keyword evidence="6 7" id="KW-0511">Multifunctional enzyme</keyword>
<dbReference type="EC" id="2.7.7.42" evidence="7"/>
<dbReference type="Pfam" id="PF08335">
    <property type="entry name" value="GlnD_UR_UTase"/>
    <property type="match status" value="2"/>
</dbReference>
<keyword evidence="1 7" id="KW-0808">Transferase</keyword>
<evidence type="ECO:0000256" key="4">
    <source>
        <dbReference type="ARBA" id="ARBA00022840"/>
    </source>
</evidence>
<evidence type="ECO:0000256" key="5">
    <source>
        <dbReference type="ARBA" id="ARBA00022842"/>
    </source>
</evidence>
<comment type="cofactor">
    <cofactor evidence="7">
        <name>Mg(2+)</name>
        <dbReference type="ChEBI" id="CHEBI:18420"/>
    </cofactor>
</comment>
<dbReference type="EMBL" id="JACIIX010000007">
    <property type="protein sequence ID" value="MBB6210665.1"/>
    <property type="molecule type" value="Genomic_DNA"/>
</dbReference>
<dbReference type="HAMAP" id="MF_00802">
    <property type="entry name" value="GlnE"/>
    <property type="match status" value="1"/>
</dbReference>
<comment type="catalytic activity">
    <reaction evidence="7">
        <text>[glutamine synthetase]-L-tyrosine + ATP = [glutamine synthetase]-O(4)-(5'-adenylyl)-L-tyrosine + diphosphate</text>
        <dbReference type="Rhea" id="RHEA:18589"/>
        <dbReference type="Rhea" id="RHEA-COMP:10660"/>
        <dbReference type="Rhea" id="RHEA-COMP:10661"/>
        <dbReference type="ChEBI" id="CHEBI:30616"/>
        <dbReference type="ChEBI" id="CHEBI:33019"/>
        <dbReference type="ChEBI" id="CHEBI:46858"/>
        <dbReference type="ChEBI" id="CHEBI:83624"/>
        <dbReference type="EC" id="2.7.7.42"/>
    </reaction>
</comment>
<dbReference type="CDD" id="cd05401">
    <property type="entry name" value="NT_GlnE_GlnD_like"/>
    <property type="match status" value="2"/>
</dbReference>
<keyword evidence="2 7" id="KW-0548">Nucleotidyltransferase</keyword>
<dbReference type="NCBIfam" id="NF010706">
    <property type="entry name" value="PRK14108.1"/>
    <property type="match status" value="1"/>
</dbReference>
<organism evidence="10 11">
    <name type="scientific">Novispirillum itersonii</name>
    <name type="common">Aquaspirillum itersonii</name>
    <dbReference type="NCBI Taxonomy" id="189"/>
    <lineage>
        <taxon>Bacteria</taxon>
        <taxon>Pseudomonadati</taxon>
        <taxon>Pseudomonadota</taxon>
        <taxon>Alphaproteobacteria</taxon>
        <taxon>Rhodospirillales</taxon>
        <taxon>Novispirillaceae</taxon>
        <taxon>Novispirillum</taxon>
    </lineage>
</organism>
<evidence type="ECO:0000313" key="10">
    <source>
        <dbReference type="EMBL" id="MBB6210665.1"/>
    </source>
</evidence>
<feature type="domain" description="Glutamate-ammonia ligase adenylyltransferase repeated" evidence="8">
    <location>
        <begin position="65"/>
        <end position="305"/>
    </location>
</feature>
<keyword evidence="10" id="KW-0436">Ligase</keyword>
<evidence type="ECO:0000259" key="8">
    <source>
        <dbReference type="Pfam" id="PF03710"/>
    </source>
</evidence>
<keyword evidence="4 7" id="KW-0067">ATP-binding</keyword>